<dbReference type="PANTHER" id="PTHR46481">
    <property type="entry name" value="ZINC FINGER BED DOMAIN-CONTAINING PROTEIN 4"/>
    <property type="match status" value="1"/>
</dbReference>
<feature type="region of interest" description="Disordered" evidence="6">
    <location>
        <begin position="1147"/>
        <end position="1167"/>
    </location>
</feature>
<dbReference type="EMBL" id="JAELUQ010000016">
    <property type="protein sequence ID" value="KAG7402831.1"/>
    <property type="molecule type" value="Genomic_DNA"/>
</dbReference>
<evidence type="ECO:0000256" key="6">
    <source>
        <dbReference type="SAM" id="MobiDB-lite"/>
    </source>
</evidence>
<dbReference type="InterPro" id="IPR052035">
    <property type="entry name" value="ZnF_BED_domain_contain"/>
</dbReference>
<feature type="region of interest" description="Disordered" evidence="6">
    <location>
        <begin position="1084"/>
        <end position="1113"/>
    </location>
</feature>
<comment type="subcellular location">
    <subcellularLocation>
        <location evidence="1">Nucleus</location>
    </subcellularLocation>
</comment>
<evidence type="ECO:0000256" key="2">
    <source>
        <dbReference type="ARBA" id="ARBA00022723"/>
    </source>
</evidence>
<evidence type="ECO:0000256" key="5">
    <source>
        <dbReference type="ARBA" id="ARBA00023242"/>
    </source>
</evidence>
<dbReference type="PANTHER" id="PTHR46481:SF10">
    <property type="entry name" value="ZINC FINGER BED DOMAIN-CONTAINING PROTEIN 39"/>
    <property type="match status" value="1"/>
</dbReference>
<sequence length="1306" mass="149015">MAPLFGKTNKSESADTADEQKRIISYLKGKQAEIRLLNNKEAEIVIPTETSNEVFVADPCLDLIDRLNWIHQITEAWRSAGCELCFIIKGQPEPNHGLHSCEQWSTSKHAKRILHWLTTLDIPRYYDVWGACSMCGHGWLVCDEMGQGERARREARSQGSNSRKSNLVKEYDAKHDHDGYCMNKPVVRRIIAALCAYDDQILGKILTKMALDHEGIDLTSESQARLWLEQRIRSQDDYWISRLIYVLDQLILAYDFRRSRKQYLTIARDNIVRHWREAGHGAAEERWTEVRLQTWMGGHYARYWIVRDDSDSNGPSDTADEANARSQSAMDEVIAASEARLKEKDAARLRKGDLKEDIDRDSSWVKRVGWVRHFGSRDLTSIHDAAEWLRARAATGRRTVAQDDEEAVRERLLLGRLGQSFDREVERCCWRLDSVPTETLQWLASISSTTPSGQPFGRKGKEASMIKYKSVGHRYLGFCWKAYHIGRKEALERWAVRFTDEQWSLLQDIADELERDRVPSSHDSGFFSGRERQATDKDEDEYQDDDNSDEDERGNEAPSTTLITVKMSDIDDTSSVAALSEAVTETASQPSTLNTRSAAAGSTAFATFRGGRSVSDQLRDIDTNEIPTEVSLMSKIKIQREDYVPTEWLHRKKRARKSPIDPYGRRLTKVVGNREKGDFWLCNQCDKKKEISLYALVNSGTSGALRHLRKDHDLLVGEVDSETIGSEPPRRRQRQRTVLDLQRQAAERLAIPKPKAELFKELLLRWIVDADVPFSAVEHPDFRKLLGLSNEELVDELLPRSGVTIRSWLEAEYRSQKELLRSQLTTSMYKKHLTFDLWTSPQKYALLGVAVHFTDALKRPQTSLLALRRLCGQHSGENIGPTLREVLSEYEISAEELGYFTCDNADANDSAVNEIIAALLPDVQPQERRIRCINHIYNLGATSYLEGKLKDVLKSFESQPAEQAALQKVLNFLEEWRPTGAFVRIHNLQGWVRRSSQRREGFLQYAQGKLSDEEVDEFGEVLWEKELSGRVPRFAEAAASLFYLVDHLRKQLAEYSDSDRVFPGPEIEGPEREIRVGDAPLRFAAAHGSSPPSSPPFSPPAAQSQRPQRSVGLPHKYRDSVIDLPGRPVGSINPPVALEDSGAEEILEQEDEEEGSQRQRCEKWPNPPSKAEIDDVNLRTVRGCITCAIYKLEKYVTLLEDSPAYWTTMILHPAFKDKWIREYLPGQQAKRIVDSFKQFFDRDYNKLPTQPTPIQKKTKSSHLGAHSYLAQRPSPANRDEVKEYLEEPIYEDEEVEDPFDFGGGIP</sequence>
<comment type="caution">
    <text evidence="7">The sequence shown here is derived from an EMBL/GenBank/DDBJ whole genome shotgun (WGS) entry which is preliminary data.</text>
</comment>
<accession>A0A8J5TWQ5</accession>
<keyword evidence="2" id="KW-0479">Metal-binding</keyword>
<evidence type="ECO:0000256" key="4">
    <source>
        <dbReference type="ARBA" id="ARBA00022833"/>
    </source>
</evidence>
<dbReference type="Proteomes" id="UP000694050">
    <property type="component" value="Unassembled WGS sequence"/>
</dbReference>
<evidence type="ECO:0000313" key="7">
    <source>
        <dbReference type="EMBL" id="KAG7402831.1"/>
    </source>
</evidence>
<evidence type="ECO:0000256" key="1">
    <source>
        <dbReference type="ARBA" id="ARBA00004123"/>
    </source>
</evidence>
<dbReference type="GO" id="GO:0005634">
    <property type="term" value="C:nucleus"/>
    <property type="evidence" value="ECO:0007669"/>
    <property type="project" value="UniProtKB-SubCell"/>
</dbReference>
<name>A0A8J5TWQ5_FUSOX</name>
<feature type="region of interest" description="Disordered" evidence="6">
    <location>
        <begin position="1247"/>
        <end position="1306"/>
    </location>
</feature>
<keyword evidence="4" id="KW-0862">Zinc</keyword>
<proteinExistence type="predicted"/>
<gene>
    <name evidence="7" type="ORF">Forpe1208_v016922</name>
</gene>
<evidence type="ECO:0000256" key="3">
    <source>
        <dbReference type="ARBA" id="ARBA00022771"/>
    </source>
</evidence>
<feature type="compositionally biased region" description="Acidic residues" evidence="6">
    <location>
        <begin position="537"/>
        <end position="553"/>
    </location>
</feature>
<organism evidence="7 8">
    <name type="scientific">Fusarium oxysporum f. sp. rapae</name>
    <dbReference type="NCBI Taxonomy" id="485398"/>
    <lineage>
        <taxon>Eukaryota</taxon>
        <taxon>Fungi</taxon>
        <taxon>Dikarya</taxon>
        <taxon>Ascomycota</taxon>
        <taxon>Pezizomycotina</taxon>
        <taxon>Sordariomycetes</taxon>
        <taxon>Hypocreomycetidae</taxon>
        <taxon>Hypocreales</taxon>
        <taxon>Nectriaceae</taxon>
        <taxon>Fusarium</taxon>
        <taxon>Fusarium oxysporum species complex</taxon>
    </lineage>
</organism>
<feature type="compositionally biased region" description="Low complexity" evidence="6">
    <location>
        <begin position="1100"/>
        <end position="1110"/>
    </location>
</feature>
<keyword evidence="5" id="KW-0539">Nucleus</keyword>
<feature type="region of interest" description="Disordered" evidence="6">
    <location>
        <begin position="516"/>
        <end position="563"/>
    </location>
</feature>
<keyword evidence="3" id="KW-0863">Zinc-finger</keyword>
<reference evidence="7" key="1">
    <citation type="submission" date="2021-04" db="EMBL/GenBank/DDBJ databases">
        <title>First draft genome resource for Brassicaceae pathogens Fusarium oxysporum f. sp. raphani and Fusarium oxysporum f. sp. rapae.</title>
        <authorList>
            <person name="Asai S."/>
        </authorList>
    </citation>
    <scope>NUCLEOTIDE SEQUENCE</scope>
    <source>
        <strain evidence="7">Tf1208</strain>
    </source>
</reference>
<protein>
    <submittedName>
        <fullName evidence="7">Putative AC transposase</fullName>
    </submittedName>
</protein>
<dbReference type="GO" id="GO:0008270">
    <property type="term" value="F:zinc ion binding"/>
    <property type="evidence" value="ECO:0007669"/>
    <property type="project" value="UniProtKB-KW"/>
</dbReference>
<evidence type="ECO:0000313" key="8">
    <source>
        <dbReference type="Proteomes" id="UP000694050"/>
    </source>
</evidence>
<feature type="compositionally biased region" description="Acidic residues" evidence="6">
    <location>
        <begin position="1286"/>
        <end position="1299"/>
    </location>
</feature>